<evidence type="ECO:0000313" key="1">
    <source>
        <dbReference type="EMBL" id="KAK3270166.1"/>
    </source>
</evidence>
<name>A0AAE0L2W2_9CHLO</name>
<organism evidence="1 2">
    <name type="scientific">Cymbomonas tetramitiformis</name>
    <dbReference type="NCBI Taxonomy" id="36881"/>
    <lineage>
        <taxon>Eukaryota</taxon>
        <taxon>Viridiplantae</taxon>
        <taxon>Chlorophyta</taxon>
        <taxon>Pyramimonadophyceae</taxon>
        <taxon>Pyramimonadales</taxon>
        <taxon>Pyramimonadaceae</taxon>
        <taxon>Cymbomonas</taxon>
    </lineage>
</organism>
<gene>
    <name evidence="1" type="ORF">CYMTET_21425</name>
</gene>
<comment type="caution">
    <text evidence="1">The sequence shown here is derived from an EMBL/GenBank/DDBJ whole genome shotgun (WGS) entry which is preliminary data.</text>
</comment>
<reference evidence="1 2" key="1">
    <citation type="journal article" date="2015" name="Genome Biol. Evol.">
        <title>Comparative Genomics of a Bacterivorous Green Alga Reveals Evolutionary Causalities and Consequences of Phago-Mixotrophic Mode of Nutrition.</title>
        <authorList>
            <person name="Burns J.A."/>
            <person name="Paasch A."/>
            <person name="Narechania A."/>
            <person name="Kim E."/>
        </authorList>
    </citation>
    <scope>NUCLEOTIDE SEQUENCE [LARGE SCALE GENOMIC DNA]</scope>
    <source>
        <strain evidence="1 2">PLY_AMNH</strain>
    </source>
</reference>
<dbReference type="Proteomes" id="UP001190700">
    <property type="component" value="Unassembled WGS sequence"/>
</dbReference>
<dbReference type="EMBL" id="LGRX02010544">
    <property type="protein sequence ID" value="KAK3270166.1"/>
    <property type="molecule type" value="Genomic_DNA"/>
</dbReference>
<protein>
    <submittedName>
        <fullName evidence="1">Uncharacterized protein</fullName>
    </submittedName>
</protein>
<proteinExistence type="predicted"/>
<sequence>MESNAQVLYARLVPAIQEAYEAQDPIFASLFDLEDATVAIRSEANKLMFSTLELIVCPASPAGDWIEASATVHPLDGKRALLEIARRLLDTGAPFQGTSDLLGVRFKAHTDPSDSITDFNTALKSAKRRNTLDDDEVKEQFISASDNVFYAPVVSRLFTHQQRATVDLQ</sequence>
<evidence type="ECO:0000313" key="2">
    <source>
        <dbReference type="Proteomes" id="UP001190700"/>
    </source>
</evidence>
<dbReference type="AlphaFoldDB" id="A0AAE0L2W2"/>
<keyword evidence="2" id="KW-1185">Reference proteome</keyword>
<accession>A0AAE0L2W2</accession>